<keyword evidence="1" id="KW-0863">Zinc-finger</keyword>
<sequence>MSYKGYEVACSKHPDQKLTLLNTSKGQKQCPLCVVKDSLKSANPSLKDRYCLKHPGYELLFFCEDDLKGICEKCLDLHENQGHKVQTIALQARLCKRQYNEFKSSFLEQLNDWEENYQIMEKVKSRVQKEVDGVKGDIAKVFDDLIRIVEAQKIVMQSLYQQKCEDMYREFNVLFKECYNKYSEVRLMRDKLEEMDKIYNNLNDYDLLKENVIRNHTQVFQNHNKQIESTLQDLQTKIIDIQPKISQKFEFSNTLVDTDISQIINDHFKVDIKHVDNTLKLIESAQARKSNQNALNQSHHSNQLQQLVSNHLASNVNMNHQPQLESPYHYNHLEEEQSQQAIINNNNNLYNNNNFNNQLNIQENSFHNLSTRSFDNNFVAEEEFKRPDDLNETQVLQPIRLSTIQSKPTKRSTSINQIKLFKGSDQFLYQIDRNSMILRYIMNDVVKDFALFNHSLKDMRSMYLNGMIYMFEGTESVFSNQILYFNQDRRQFVPMVLQLAVSRRKYSICTQSQRYLYFASELENNKADRAILERYDTQSNVFEEIYGLSSNQGNFIICIVNERLLYAFPITINIQKTQVLDLKQLDETLSFQPNKRANLHPSKPNAFIPKWTKVSHKLPLNFRVVLNSKSHAIQVNFEEILITGSKTSYIYNFKKEEFTHYINNPVEDEFLDGLYKSEANSTQVVCFGAYGLHVFDCMARKWTIYDELAARNYQE</sequence>
<gene>
    <name evidence="3" type="primary">Contig3129.g3346</name>
    <name evidence="3" type="ORF">STYLEM_5224</name>
</gene>
<dbReference type="OMA" id="VIFLARY"/>
<dbReference type="CDD" id="cd19756">
    <property type="entry name" value="Bbox2"/>
    <property type="match status" value="1"/>
</dbReference>
<dbReference type="InterPro" id="IPR000315">
    <property type="entry name" value="Znf_B-box"/>
</dbReference>
<reference evidence="3 4" key="1">
    <citation type="submission" date="2014-06" db="EMBL/GenBank/DDBJ databases">
        <authorList>
            <person name="Swart Estienne"/>
        </authorList>
    </citation>
    <scope>NUCLEOTIDE SEQUENCE [LARGE SCALE GENOMIC DNA]</scope>
    <source>
        <strain evidence="3 4">130c</strain>
    </source>
</reference>
<dbReference type="OrthoDB" id="10674957at2759"/>
<accession>A0A078A643</accession>
<dbReference type="SUPFAM" id="SSF57845">
    <property type="entry name" value="B-box zinc-binding domain"/>
    <property type="match status" value="1"/>
</dbReference>
<dbReference type="Proteomes" id="UP000039865">
    <property type="component" value="Unassembled WGS sequence"/>
</dbReference>
<dbReference type="InParanoid" id="A0A078A643"/>
<keyword evidence="1" id="KW-0862">Zinc</keyword>
<dbReference type="PROSITE" id="PS50119">
    <property type="entry name" value="ZF_BBOX"/>
    <property type="match status" value="1"/>
</dbReference>
<proteinExistence type="predicted"/>
<protein>
    <recommendedName>
        <fullName evidence="2">B box-type domain-containing protein</fullName>
    </recommendedName>
</protein>
<dbReference type="SUPFAM" id="SSF117281">
    <property type="entry name" value="Kelch motif"/>
    <property type="match status" value="1"/>
</dbReference>
<evidence type="ECO:0000259" key="2">
    <source>
        <dbReference type="PROSITE" id="PS50119"/>
    </source>
</evidence>
<organism evidence="3 4">
    <name type="scientific">Stylonychia lemnae</name>
    <name type="common">Ciliate</name>
    <dbReference type="NCBI Taxonomy" id="5949"/>
    <lineage>
        <taxon>Eukaryota</taxon>
        <taxon>Sar</taxon>
        <taxon>Alveolata</taxon>
        <taxon>Ciliophora</taxon>
        <taxon>Intramacronucleata</taxon>
        <taxon>Spirotrichea</taxon>
        <taxon>Stichotrichia</taxon>
        <taxon>Sporadotrichida</taxon>
        <taxon>Oxytrichidae</taxon>
        <taxon>Stylonychinae</taxon>
        <taxon>Stylonychia</taxon>
    </lineage>
</organism>
<keyword evidence="4" id="KW-1185">Reference proteome</keyword>
<evidence type="ECO:0000313" key="3">
    <source>
        <dbReference type="EMBL" id="CDW76224.1"/>
    </source>
</evidence>
<dbReference type="SMART" id="SM00336">
    <property type="entry name" value="BBOX"/>
    <property type="match status" value="1"/>
</dbReference>
<dbReference type="EMBL" id="CCKQ01005072">
    <property type="protein sequence ID" value="CDW76224.1"/>
    <property type="molecule type" value="Genomic_DNA"/>
</dbReference>
<dbReference type="AlphaFoldDB" id="A0A078A643"/>
<dbReference type="Gene3D" id="3.30.160.60">
    <property type="entry name" value="Classic Zinc Finger"/>
    <property type="match status" value="1"/>
</dbReference>
<dbReference type="Pfam" id="PF00643">
    <property type="entry name" value="zf-B_box"/>
    <property type="match status" value="1"/>
</dbReference>
<name>A0A078A643_STYLE</name>
<evidence type="ECO:0000256" key="1">
    <source>
        <dbReference type="PROSITE-ProRule" id="PRU00024"/>
    </source>
</evidence>
<keyword evidence="1" id="KW-0479">Metal-binding</keyword>
<dbReference type="GO" id="GO:0008270">
    <property type="term" value="F:zinc ion binding"/>
    <property type="evidence" value="ECO:0007669"/>
    <property type="project" value="UniProtKB-KW"/>
</dbReference>
<feature type="domain" description="B box-type" evidence="2">
    <location>
        <begin position="46"/>
        <end position="88"/>
    </location>
</feature>
<evidence type="ECO:0000313" key="4">
    <source>
        <dbReference type="Proteomes" id="UP000039865"/>
    </source>
</evidence>
<dbReference type="InterPro" id="IPR015915">
    <property type="entry name" value="Kelch-typ_b-propeller"/>
</dbReference>